<evidence type="ECO:0000256" key="4">
    <source>
        <dbReference type="ARBA" id="ARBA00023163"/>
    </source>
</evidence>
<organism evidence="6 7">
    <name type="scientific">Fluctibacter corallii</name>
    <dbReference type="NCBI Taxonomy" id="2984329"/>
    <lineage>
        <taxon>Bacteria</taxon>
        <taxon>Pseudomonadati</taxon>
        <taxon>Pseudomonadota</taxon>
        <taxon>Gammaproteobacteria</taxon>
        <taxon>Alteromonadales</taxon>
        <taxon>Alteromonadaceae</taxon>
        <taxon>Fluctibacter</taxon>
    </lineage>
</organism>
<sequence length="304" mass="34627">MDIETIELSSLRYFVVTAEHLNFTRASEQLGMAKSKLSKEILKLEDVLGTPVFERTSRVVRLTEVGHLLYQRATVLLEDASHLVNDIRTMQDHVAGHLRLAAPPALGRFISSNLLPEFMNQWPDVSVSLRLSYSYEDLFKEGVDLAFRMGSHQNDNLIVKPLGQANRVIVASPDYIANHPTITEPEDLSQHRAVQMFAASKHHWTLKHQRQTTQVPMNNSFQCDDFVALIEMIKSGVGIGQLPWLTVREHVRRGELAILLPGWFNEGLPISLVYRQGYNKPRKLAEFIRCIDANASRFDLRYPN</sequence>
<dbReference type="PANTHER" id="PTHR30537">
    <property type="entry name" value="HTH-TYPE TRANSCRIPTIONAL REGULATOR"/>
    <property type="match status" value="1"/>
</dbReference>
<dbReference type="EMBL" id="JAOWKX010000002">
    <property type="protein sequence ID" value="MCV2884122.1"/>
    <property type="molecule type" value="Genomic_DNA"/>
</dbReference>
<gene>
    <name evidence="6" type="ORF">OE749_05405</name>
</gene>
<comment type="caution">
    <text evidence="6">The sequence shown here is derived from an EMBL/GenBank/DDBJ whole genome shotgun (WGS) entry which is preliminary data.</text>
</comment>
<dbReference type="Gene3D" id="1.10.10.10">
    <property type="entry name" value="Winged helix-like DNA-binding domain superfamily/Winged helix DNA-binding domain"/>
    <property type="match status" value="1"/>
</dbReference>
<evidence type="ECO:0000256" key="1">
    <source>
        <dbReference type="ARBA" id="ARBA00009437"/>
    </source>
</evidence>
<keyword evidence="4" id="KW-0804">Transcription</keyword>
<dbReference type="Gene3D" id="3.40.190.290">
    <property type="match status" value="1"/>
</dbReference>
<keyword evidence="2" id="KW-0805">Transcription regulation</keyword>
<protein>
    <submittedName>
        <fullName evidence="6">LysR substrate-binding domain-containing protein</fullName>
    </submittedName>
</protein>
<dbReference type="Pfam" id="PF00126">
    <property type="entry name" value="HTH_1"/>
    <property type="match status" value="1"/>
</dbReference>
<dbReference type="InterPro" id="IPR036388">
    <property type="entry name" value="WH-like_DNA-bd_sf"/>
</dbReference>
<feature type="domain" description="HTH lysR-type" evidence="5">
    <location>
        <begin position="6"/>
        <end position="63"/>
    </location>
</feature>
<dbReference type="InterPro" id="IPR058163">
    <property type="entry name" value="LysR-type_TF_proteobact-type"/>
</dbReference>
<dbReference type="SUPFAM" id="SSF53850">
    <property type="entry name" value="Periplasmic binding protein-like II"/>
    <property type="match status" value="1"/>
</dbReference>
<name>A0ABT3A760_9ALTE</name>
<accession>A0ABT3A760</accession>
<evidence type="ECO:0000259" key="5">
    <source>
        <dbReference type="PROSITE" id="PS50931"/>
    </source>
</evidence>
<dbReference type="SUPFAM" id="SSF46785">
    <property type="entry name" value="Winged helix' DNA-binding domain"/>
    <property type="match status" value="1"/>
</dbReference>
<dbReference type="InterPro" id="IPR036390">
    <property type="entry name" value="WH_DNA-bd_sf"/>
</dbReference>
<keyword evidence="3" id="KW-0238">DNA-binding</keyword>
<comment type="similarity">
    <text evidence="1">Belongs to the LysR transcriptional regulatory family.</text>
</comment>
<evidence type="ECO:0000313" key="7">
    <source>
        <dbReference type="Proteomes" id="UP001652504"/>
    </source>
</evidence>
<dbReference type="InterPro" id="IPR000847">
    <property type="entry name" value="LysR_HTH_N"/>
</dbReference>
<dbReference type="Pfam" id="PF03466">
    <property type="entry name" value="LysR_substrate"/>
    <property type="match status" value="1"/>
</dbReference>
<dbReference type="InterPro" id="IPR005119">
    <property type="entry name" value="LysR_subst-bd"/>
</dbReference>
<evidence type="ECO:0000256" key="3">
    <source>
        <dbReference type="ARBA" id="ARBA00023125"/>
    </source>
</evidence>
<evidence type="ECO:0000313" key="6">
    <source>
        <dbReference type="EMBL" id="MCV2884122.1"/>
    </source>
</evidence>
<proteinExistence type="inferred from homology"/>
<dbReference type="PANTHER" id="PTHR30537:SF5">
    <property type="entry name" value="HTH-TYPE TRANSCRIPTIONAL ACTIVATOR TTDR-RELATED"/>
    <property type="match status" value="1"/>
</dbReference>
<reference evidence="6 7" key="1">
    <citation type="submission" date="2022-10" db="EMBL/GenBank/DDBJ databases">
        <title>Aestuariibacter sp. AA17 isolated from Montipora capitata coral fragment.</title>
        <authorList>
            <person name="Emsley S.A."/>
            <person name="Pfannmuller K.M."/>
            <person name="Loughran R.M."/>
            <person name="Shlafstein M."/>
            <person name="Papke E."/>
            <person name="Saw J.H."/>
            <person name="Ushijima B."/>
            <person name="Videau P."/>
        </authorList>
    </citation>
    <scope>NUCLEOTIDE SEQUENCE [LARGE SCALE GENOMIC DNA]</scope>
    <source>
        <strain evidence="6 7">AA17</strain>
    </source>
</reference>
<keyword evidence="7" id="KW-1185">Reference proteome</keyword>
<dbReference type="PROSITE" id="PS50931">
    <property type="entry name" value="HTH_LYSR"/>
    <property type="match status" value="1"/>
</dbReference>
<dbReference type="Proteomes" id="UP001652504">
    <property type="component" value="Unassembled WGS sequence"/>
</dbReference>
<evidence type="ECO:0000256" key="2">
    <source>
        <dbReference type="ARBA" id="ARBA00023015"/>
    </source>
</evidence>
<dbReference type="CDD" id="cd08422">
    <property type="entry name" value="PBP2_CrgA_like"/>
    <property type="match status" value="1"/>
</dbReference>
<dbReference type="RefSeq" id="WP_263711328.1">
    <property type="nucleotide sequence ID" value="NZ_JAOWKX010000002.1"/>
</dbReference>